<evidence type="ECO:0000313" key="3">
    <source>
        <dbReference type="RefSeq" id="XP_026483415.1"/>
    </source>
</evidence>
<organism evidence="2 3">
    <name type="scientific">Vanessa tameamea</name>
    <name type="common">Kamehameha butterfly</name>
    <dbReference type="NCBI Taxonomy" id="334116"/>
    <lineage>
        <taxon>Eukaryota</taxon>
        <taxon>Metazoa</taxon>
        <taxon>Ecdysozoa</taxon>
        <taxon>Arthropoda</taxon>
        <taxon>Hexapoda</taxon>
        <taxon>Insecta</taxon>
        <taxon>Pterygota</taxon>
        <taxon>Neoptera</taxon>
        <taxon>Endopterygota</taxon>
        <taxon>Lepidoptera</taxon>
        <taxon>Glossata</taxon>
        <taxon>Ditrysia</taxon>
        <taxon>Papilionoidea</taxon>
        <taxon>Nymphalidae</taxon>
        <taxon>Nymphalinae</taxon>
        <taxon>Vanessa</taxon>
    </lineage>
</organism>
<accession>A0A8B8HFZ2</accession>
<evidence type="ECO:0000313" key="4">
    <source>
        <dbReference type="RefSeq" id="XP_064076083.1"/>
    </source>
</evidence>
<keyword evidence="1" id="KW-1133">Transmembrane helix</keyword>
<feature type="transmembrane region" description="Helical" evidence="1">
    <location>
        <begin position="170"/>
        <end position="196"/>
    </location>
</feature>
<proteinExistence type="predicted"/>
<reference evidence="3" key="1">
    <citation type="submission" date="2025-04" db="UniProtKB">
        <authorList>
            <consortium name="RefSeq"/>
        </authorList>
    </citation>
    <scope>IDENTIFICATION</scope>
    <source>
        <tissue evidence="3">Thorax</tissue>
        <tissue evidence="4">Whole body</tissue>
    </source>
</reference>
<feature type="transmembrane region" description="Helical" evidence="1">
    <location>
        <begin position="119"/>
        <end position="137"/>
    </location>
</feature>
<evidence type="ECO:0000313" key="2">
    <source>
        <dbReference type="Proteomes" id="UP001652626"/>
    </source>
</evidence>
<feature type="transmembrane region" description="Helical" evidence="1">
    <location>
        <begin position="28"/>
        <end position="48"/>
    </location>
</feature>
<evidence type="ECO:0000256" key="1">
    <source>
        <dbReference type="SAM" id="Phobius"/>
    </source>
</evidence>
<dbReference type="GeneID" id="113391604"/>
<dbReference type="AlphaFoldDB" id="A0A8B8HFZ2"/>
<feature type="transmembrane region" description="Helical" evidence="1">
    <location>
        <begin position="84"/>
        <end position="107"/>
    </location>
</feature>
<keyword evidence="2" id="KW-1185">Reference proteome</keyword>
<protein>
    <submittedName>
        <fullName evidence="3 4">Uncharacterized protein LOC113391604</fullName>
    </submittedName>
</protein>
<sequence>MEYISHIPRTYIYYNAGRTRVHACRTRMYALTALHAHVVAFVLSAVTVNALSVALDRRVIEGAILASLARPCAWLPLSLSRDGVTASLAATSYAVSFVFSPIAHLLLCGRIALPSLRGVLITASSALVPFAIGNLSSKTEIDGTINKISALAILYSECCSLLREAEGSLYVIDVMATLFLVVSWLTTVAASSYLYVKCGLLTLPEAHVLLLVATPKSTHIEWAAPPCAAGGLARLPAVFGAPAQALLLAALAPPGASRDELPT</sequence>
<dbReference type="RefSeq" id="XP_064076083.1">
    <property type="nucleotide sequence ID" value="XM_064220013.1"/>
</dbReference>
<dbReference type="Proteomes" id="UP001652626">
    <property type="component" value="Chromosome 30"/>
</dbReference>
<keyword evidence="1" id="KW-0472">Membrane</keyword>
<gene>
    <name evidence="3 4" type="primary">LOC113391604</name>
</gene>
<dbReference type="RefSeq" id="XP_026483415.1">
    <property type="nucleotide sequence ID" value="XM_026627630.1"/>
</dbReference>
<name>A0A8B8HFZ2_VANTA</name>
<keyword evidence="1" id="KW-0812">Transmembrane</keyword>